<dbReference type="SUPFAM" id="SSF47616">
    <property type="entry name" value="GST C-terminal domain-like"/>
    <property type="match status" value="1"/>
</dbReference>
<evidence type="ECO:0000313" key="3">
    <source>
        <dbReference type="EMBL" id="KAK9502895.1"/>
    </source>
</evidence>
<dbReference type="Gene3D" id="1.20.1050.10">
    <property type="match status" value="1"/>
</dbReference>
<evidence type="ECO:0000313" key="4">
    <source>
        <dbReference type="Proteomes" id="UP001461498"/>
    </source>
</evidence>
<dbReference type="GO" id="GO:0006626">
    <property type="term" value="P:protein targeting to mitochondrion"/>
    <property type="evidence" value="ECO:0007669"/>
    <property type="project" value="TreeGrafter"/>
</dbReference>
<dbReference type="InterPro" id="IPR010987">
    <property type="entry name" value="Glutathione-S-Trfase_C-like"/>
</dbReference>
<dbReference type="PANTHER" id="PTHR44188:SF1">
    <property type="entry name" value="GDAP1, ISOFORM A"/>
    <property type="match status" value="1"/>
</dbReference>
<comment type="similarity">
    <text evidence="1">Belongs to the GST superfamily.</text>
</comment>
<dbReference type="Proteomes" id="UP001461498">
    <property type="component" value="Unassembled WGS sequence"/>
</dbReference>
<gene>
    <name evidence="3" type="ORF">O3M35_011582</name>
</gene>
<dbReference type="InterPro" id="IPR036282">
    <property type="entry name" value="Glutathione-S-Trfase_C_sf"/>
</dbReference>
<sequence>MFLGEPDKWLVSERFTLADIDLTILLERLNVIGMDERAWGNSKRPCIAKFWNRVRQRPSYKAATPSAFFHVKTMLQGITFLAF</sequence>
<dbReference type="EMBL" id="JAPXFL010000008">
    <property type="protein sequence ID" value="KAK9502895.1"/>
    <property type="molecule type" value="Genomic_DNA"/>
</dbReference>
<feature type="domain" description="GST C-terminal" evidence="2">
    <location>
        <begin position="1"/>
        <end position="75"/>
    </location>
</feature>
<dbReference type="InterPro" id="IPR004046">
    <property type="entry name" value="GST_C"/>
</dbReference>
<protein>
    <recommendedName>
        <fullName evidence="2">GST C-terminal domain-containing protein</fullName>
    </recommendedName>
</protein>
<accession>A0AAW1CY18</accession>
<evidence type="ECO:0000256" key="1">
    <source>
        <dbReference type="ARBA" id="ARBA00007409"/>
    </source>
</evidence>
<dbReference type="PROSITE" id="PS50405">
    <property type="entry name" value="GST_CTER"/>
    <property type="match status" value="1"/>
</dbReference>
<dbReference type="GO" id="GO:0008053">
    <property type="term" value="P:mitochondrial fusion"/>
    <property type="evidence" value="ECO:0007669"/>
    <property type="project" value="TreeGrafter"/>
</dbReference>
<reference evidence="3 4" key="1">
    <citation type="submission" date="2022-12" db="EMBL/GenBank/DDBJ databases">
        <title>Chromosome-level genome assembly of true bugs.</title>
        <authorList>
            <person name="Ma L."/>
            <person name="Li H."/>
        </authorList>
    </citation>
    <scope>NUCLEOTIDE SEQUENCE [LARGE SCALE GENOMIC DNA]</scope>
    <source>
        <strain evidence="3">Lab_2022b</strain>
    </source>
</reference>
<dbReference type="AlphaFoldDB" id="A0AAW1CY18"/>
<evidence type="ECO:0000259" key="2">
    <source>
        <dbReference type="PROSITE" id="PS50405"/>
    </source>
</evidence>
<comment type="caution">
    <text evidence="3">The sequence shown here is derived from an EMBL/GenBank/DDBJ whole genome shotgun (WGS) entry which is preliminary data.</text>
</comment>
<proteinExistence type="inferred from homology"/>
<keyword evidence="4" id="KW-1185">Reference proteome</keyword>
<dbReference type="GO" id="GO:0000266">
    <property type="term" value="P:mitochondrial fission"/>
    <property type="evidence" value="ECO:0007669"/>
    <property type="project" value="TreeGrafter"/>
</dbReference>
<organism evidence="3 4">
    <name type="scientific">Rhynocoris fuscipes</name>
    <dbReference type="NCBI Taxonomy" id="488301"/>
    <lineage>
        <taxon>Eukaryota</taxon>
        <taxon>Metazoa</taxon>
        <taxon>Ecdysozoa</taxon>
        <taxon>Arthropoda</taxon>
        <taxon>Hexapoda</taxon>
        <taxon>Insecta</taxon>
        <taxon>Pterygota</taxon>
        <taxon>Neoptera</taxon>
        <taxon>Paraneoptera</taxon>
        <taxon>Hemiptera</taxon>
        <taxon>Heteroptera</taxon>
        <taxon>Panheteroptera</taxon>
        <taxon>Cimicomorpha</taxon>
        <taxon>Reduviidae</taxon>
        <taxon>Harpactorinae</taxon>
        <taxon>Harpactorini</taxon>
        <taxon>Rhynocoris</taxon>
    </lineage>
</organism>
<dbReference type="GO" id="GO:0005741">
    <property type="term" value="C:mitochondrial outer membrane"/>
    <property type="evidence" value="ECO:0007669"/>
    <property type="project" value="TreeGrafter"/>
</dbReference>
<name>A0AAW1CY18_9HEMI</name>
<dbReference type="Pfam" id="PF00043">
    <property type="entry name" value="GST_C"/>
    <property type="match status" value="1"/>
</dbReference>
<dbReference type="PANTHER" id="PTHR44188">
    <property type="entry name" value="GDAP1, ISOFORM A"/>
    <property type="match status" value="1"/>
</dbReference>